<dbReference type="Gene3D" id="3.90.550.60">
    <property type="match status" value="1"/>
</dbReference>
<sequence length="643" mass="72107">MEVFFSDTVREPTDYAAGPMEAAMTSHKLSNVMLKVDDHMSAYPQAYYRAEGSATFDAGALAFSGTVDFLAYFNACSVKKWRTYAEIESVRLRLVLSGDRCMLRFRGIASGDDEPTSLGEDLILKGDEACCVRAEGDRFIFDVSLPESDKDIVAFELESSGATKLHEAYYHADVDDADINPVRLALATTTFKKEQYIVPNIGLVKREVLGSDDPIAEAFHMFVVDNGRTLDAEELSDDGVTVLPNPNVGGAGGFARGMMEALASEEGFTHVLLMDDDVIVSPESLKRTFNLLALAKGRYRSAFINGAMLAVEEPNLQFEDVSFVRDTGAYARIKEDLHIDRAQDIADNEAISVEVPKAYGAWWYSCIPLSVVREKGLPLPLFVRCDDVEYGMRAEPVYMTMNGICVWHEGFEGRFRPSVDCYQYVRNFLIMIAMDDCASEKLFVTRLGRNIRLHLRTMSYDTVELFLDGFEDYLKGPDYLAHVSGEKLMKTNGAKNEKLVPVGELDQDTIASLKIVPGNLDGGVRKDSLLKLWRTLPYDRHYLPDAFLRDRPEAVFYSGLSTLGAYTMGAKTLVALDLGGKNGCVRHMDKDRWRGLKRRWSDLKKDYRARGDKVRASYKAAKPYLVSWEFWNEYLGTDLNPRG</sequence>
<evidence type="ECO:0000313" key="2">
    <source>
        <dbReference type="Proteomes" id="UP000236197"/>
    </source>
</evidence>
<gene>
    <name evidence="1" type="ORF">C2L71_10450</name>
</gene>
<name>A0A2K2U9P2_9ACTN</name>
<protein>
    <recommendedName>
        <fullName evidence="3">Galactofuranosyltransferase GlfT2 N-terminal domain-containing protein</fullName>
    </recommendedName>
</protein>
<evidence type="ECO:0008006" key="3">
    <source>
        <dbReference type="Google" id="ProtNLM"/>
    </source>
</evidence>
<dbReference type="Proteomes" id="UP000236197">
    <property type="component" value="Unassembled WGS sequence"/>
</dbReference>
<dbReference type="AlphaFoldDB" id="A0A2K2U9P2"/>
<evidence type="ECO:0000313" key="1">
    <source>
        <dbReference type="EMBL" id="PNV66952.1"/>
    </source>
</evidence>
<accession>A0A2K2U9P2</accession>
<organism evidence="1 2">
    <name type="scientific">Enteroscipio rubneri</name>
    <dbReference type="NCBI Taxonomy" id="2070686"/>
    <lineage>
        <taxon>Bacteria</taxon>
        <taxon>Bacillati</taxon>
        <taxon>Actinomycetota</taxon>
        <taxon>Coriobacteriia</taxon>
        <taxon>Eggerthellales</taxon>
        <taxon>Eggerthellaceae</taxon>
        <taxon>Enteroscipio</taxon>
    </lineage>
</organism>
<comment type="caution">
    <text evidence="1">The sequence shown here is derived from an EMBL/GenBank/DDBJ whole genome shotgun (WGS) entry which is preliminary data.</text>
</comment>
<keyword evidence="2" id="KW-1185">Reference proteome</keyword>
<dbReference type="InterPro" id="IPR029044">
    <property type="entry name" value="Nucleotide-diphossugar_trans"/>
</dbReference>
<dbReference type="EMBL" id="PPEK01000015">
    <property type="protein sequence ID" value="PNV66952.1"/>
    <property type="molecule type" value="Genomic_DNA"/>
</dbReference>
<proteinExistence type="predicted"/>
<dbReference type="SUPFAM" id="SSF53448">
    <property type="entry name" value="Nucleotide-diphospho-sugar transferases"/>
    <property type="match status" value="1"/>
</dbReference>
<reference evidence="2" key="1">
    <citation type="submission" date="2018-01" db="EMBL/GenBank/DDBJ databases">
        <title>Rubneribacter badeniensis gen. nov., sp. nov., and Colonibacter rubneri, gen. nov., sp. nov., WGS of new members of the Eggerthellaceae.</title>
        <authorList>
            <person name="Danylec N."/>
            <person name="Stoll D.A."/>
            <person name="Doetsch A."/>
            <person name="Kulling S.E."/>
            <person name="Huch M."/>
        </authorList>
    </citation>
    <scope>NUCLEOTIDE SEQUENCE [LARGE SCALE GENOMIC DNA]</scope>
    <source>
        <strain evidence="2">ResAG-96</strain>
    </source>
</reference>
<dbReference type="Pfam" id="PF13641">
    <property type="entry name" value="Glyco_tranf_2_3"/>
    <property type="match status" value="1"/>
</dbReference>